<proteinExistence type="predicted"/>
<reference evidence="1" key="1">
    <citation type="submission" date="2022-03" db="EMBL/GenBank/DDBJ databases">
        <authorList>
            <person name="Sayadi A."/>
        </authorList>
    </citation>
    <scope>NUCLEOTIDE SEQUENCE</scope>
</reference>
<accession>A0A9P0LWZ2</accession>
<dbReference type="OrthoDB" id="7696305at2759"/>
<organism evidence="1 2">
    <name type="scientific">Acanthoscelides obtectus</name>
    <name type="common">Bean weevil</name>
    <name type="synonym">Bruchus obtectus</name>
    <dbReference type="NCBI Taxonomy" id="200917"/>
    <lineage>
        <taxon>Eukaryota</taxon>
        <taxon>Metazoa</taxon>
        <taxon>Ecdysozoa</taxon>
        <taxon>Arthropoda</taxon>
        <taxon>Hexapoda</taxon>
        <taxon>Insecta</taxon>
        <taxon>Pterygota</taxon>
        <taxon>Neoptera</taxon>
        <taxon>Endopterygota</taxon>
        <taxon>Coleoptera</taxon>
        <taxon>Polyphaga</taxon>
        <taxon>Cucujiformia</taxon>
        <taxon>Chrysomeloidea</taxon>
        <taxon>Chrysomelidae</taxon>
        <taxon>Bruchinae</taxon>
        <taxon>Bruchini</taxon>
        <taxon>Acanthoscelides</taxon>
    </lineage>
</organism>
<dbReference type="AlphaFoldDB" id="A0A9P0LWZ2"/>
<sequence>MTVSARAWLCRRASPRGFATAAVSLTVVLCFYYTTFTSDVGQRVNPSIDDSLPSSGEQSQRIFQTNSRARPALFYDRRDLEVCPVLTSAETDIDTVEVFKDFEFQVSNFFTIFGQNIYGVL</sequence>
<protein>
    <submittedName>
        <fullName evidence="1">Uncharacterized protein</fullName>
    </submittedName>
</protein>
<dbReference type="Proteomes" id="UP001152888">
    <property type="component" value="Unassembled WGS sequence"/>
</dbReference>
<evidence type="ECO:0000313" key="2">
    <source>
        <dbReference type="Proteomes" id="UP001152888"/>
    </source>
</evidence>
<comment type="caution">
    <text evidence="1">The sequence shown here is derived from an EMBL/GenBank/DDBJ whole genome shotgun (WGS) entry which is preliminary data.</text>
</comment>
<evidence type="ECO:0000313" key="1">
    <source>
        <dbReference type="EMBL" id="CAH2004233.1"/>
    </source>
</evidence>
<name>A0A9P0LWZ2_ACAOB</name>
<dbReference type="EMBL" id="CAKOFQ010007579">
    <property type="protein sequence ID" value="CAH2004233.1"/>
    <property type="molecule type" value="Genomic_DNA"/>
</dbReference>
<gene>
    <name evidence="1" type="ORF">ACAOBT_LOCUS27882</name>
</gene>
<keyword evidence="2" id="KW-1185">Reference proteome</keyword>